<keyword evidence="6" id="KW-0812">Transmembrane</keyword>
<feature type="domain" description="TonB C-terminal" evidence="11">
    <location>
        <begin position="169"/>
        <end position="260"/>
    </location>
</feature>
<feature type="region of interest" description="Disordered" evidence="10">
    <location>
        <begin position="140"/>
        <end position="163"/>
    </location>
</feature>
<evidence type="ECO:0000313" key="12">
    <source>
        <dbReference type="EMBL" id="MDT8998288.1"/>
    </source>
</evidence>
<evidence type="ECO:0000256" key="7">
    <source>
        <dbReference type="ARBA" id="ARBA00022927"/>
    </source>
</evidence>
<feature type="compositionally biased region" description="Polar residues" evidence="10">
    <location>
        <begin position="1"/>
        <end position="17"/>
    </location>
</feature>
<evidence type="ECO:0000256" key="1">
    <source>
        <dbReference type="ARBA" id="ARBA00004383"/>
    </source>
</evidence>
<feature type="region of interest" description="Disordered" evidence="10">
    <location>
        <begin position="1"/>
        <end position="27"/>
    </location>
</feature>
<evidence type="ECO:0000256" key="10">
    <source>
        <dbReference type="SAM" id="MobiDB-lite"/>
    </source>
</evidence>
<dbReference type="Pfam" id="PF03544">
    <property type="entry name" value="TonB_C"/>
    <property type="match status" value="1"/>
</dbReference>
<comment type="caution">
    <text evidence="12">The sequence shown here is derived from an EMBL/GenBank/DDBJ whole genome shotgun (WGS) entry which is preliminary data.</text>
</comment>
<organism evidence="12 13">
    <name type="scientific">Roseateles aquae</name>
    <dbReference type="NCBI Taxonomy" id="3077235"/>
    <lineage>
        <taxon>Bacteria</taxon>
        <taxon>Pseudomonadati</taxon>
        <taxon>Pseudomonadota</taxon>
        <taxon>Betaproteobacteria</taxon>
        <taxon>Burkholderiales</taxon>
        <taxon>Sphaerotilaceae</taxon>
        <taxon>Roseateles</taxon>
    </lineage>
</organism>
<dbReference type="InterPro" id="IPR051045">
    <property type="entry name" value="TonB-dependent_transducer"/>
</dbReference>
<dbReference type="InterPro" id="IPR006260">
    <property type="entry name" value="TonB/TolA_C"/>
</dbReference>
<evidence type="ECO:0000256" key="2">
    <source>
        <dbReference type="ARBA" id="ARBA00006555"/>
    </source>
</evidence>
<keyword evidence="4" id="KW-1003">Cell membrane</keyword>
<reference evidence="12" key="1">
    <citation type="submission" date="2023-09" db="EMBL/GenBank/DDBJ databases">
        <title>Paucibacter sp. APW11 Genome sequencing and assembly.</title>
        <authorList>
            <person name="Kim I."/>
        </authorList>
    </citation>
    <scope>NUCLEOTIDE SEQUENCE</scope>
    <source>
        <strain evidence="12">APW11</strain>
    </source>
</reference>
<evidence type="ECO:0000256" key="3">
    <source>
        <dbReference type="ARBA" id="ARBA00022448"/>
    </source>
</evidence>
<keyword evidence="9" id="KW-0472">Membrane</keyword>
<keyword evidence="5" id="KW-0997">Cell inner membrane</keyword>
<keyword evidence="3" id="KW-0813">Transport</keyword>
<evidence type="ECO:0000256" key="9">
    <source>
        <dbReference type="ARBA" id="ARBA00023136"/>
    </source>
</evidence>
<evidence type="ECO:0000313" key="13">
    <source>
        <dbReference type="Proteomes" id="UP001246372"/>
    </source>
</evidence>
<proteinExistence type="inferred from homology"/>
<sequence length="260" mass="27326">MNTTAVLTLPSSVSARRSQPKRSPALHVEPSAAALGYGQGSRLRSGFGVAAVLVHLLLLWAVLQASPVRSRLAEVAPALVVQMLAPTPPAEPVQVQRKPLNEPAALNSAVQPALLAPPSISVVAEVAAAPATVSTPTAAPIAAPLPSPQQSPSSSTTPAAAAAPALKQIPPHALRYLALPRLNYPLLSKRAREAGVVVLRIVVDSQGWLKDAAVHKSSGFERLDQQALQDIRSARFAPQTDEGRPVEWETLAPLAYELDR</sequence>
<dbReference type="Gene3D" id="3.30.1150.10">
    <property type="match status" value="1"/>
</dbReference>
<keyword evidence="8" id="KW-1133">Transmembrane helix</keyword>
<dbReference type="PANTHER" id="PTHR33446:SF2">
    <property type="entry name" value="PROTEIN TONB"/>
    <property type="match status" value="1"/>
</dbReference>
<evidence type="ECO:0000256" key="4">
    <source>
        <dbReference type="ARBA" id="ARBA00022475"/>
    </source>
</evidence>
<comment type="similarity">
    <text evidence="2">Belongs to the TonB family.</text>
</comment>
<dbReference type="NCBIfam" id="TIGR01352">
    <property type="entry name" value="tonB_Cterm"/>
    <property type="match status" value="1"/>
</dbReference>
<protein>
    <submittedName>
        <fullName evidence="12">TonB family protein</fullName>
    </submittedName>
</protein>
<dbReference type="PROSITE" id="PS52015">
    <property type="entry name" value="TONB_CTD"/>
    <property type="match status" value="1"/>
</dbReference>
<evidence type="ECO:0000256" key="6">
    <source>
        <dbReference type="ARBA" id="ARBA00022692"/>
    </source>
</evidence>
<dbReference type="RefSeq" id="WP_315648597.1">
    <property type="nucleotide sequence ID" value="NZ_JAVXZY010000001.1"/>
</dbReference>
<dbReference type="InterPro" id="IPR037682">
    <property type="entry name" value="TonB_C"/>
</dbReference>
<feature type="compositionally biased region" description="Low complexity" evidence="10">
    <location>
        <begin position="150"/>
        <end position="163"/>
    </location>
</feature>
<accession>A0ABU3P879</accession>
<dbReference type="EMBL" id="JAVXZY010000001">
    <property type="protein sequence ID" value="MDT8998288.1"/>
    <property type="molecule type" value="Genomic_DNA"/>
</dbReference>
<keyword evidence="13" id="KW-1185">Reference proteome</keyword>
<dbReference type="Proteomes" id="UP001246372">
    <property type="component" value="Unassembled WGS sequence"/>
</dbReference>
<evidence type="ECO:0000256" key="5">
    <source>
        <dbReference type="ARBA" id="ARBA00022519"/>
    </source>
</evidence>
<dbReference type="PANTHER" id="PTHR33446">
    <property type="entry name" value="PROTEIN TONB-RELATED"/>
    <property type="match status" value="1"/>
</dbReference>
<name>A0ABU3P879_9BURK</name>
<gene>
    <name evidence="12" type="ORF">RQP53_03245</name>
</gene>
<comment type="subcellular location">
    <subcellularLocation>
        <location evidence="1">Cell inner membrane</location>
        <topology evidence="1">Single-pass membrane protein</topology>
        <orientation evidence="1">Periplasmic side</orientation>
    </subcellularLocation>
</comment>
<keyword evidence="7" id="KW-0653">Protein transport</keyword>
<dbReference type="SUPFAM" id="SSF74653">
    <property type="entry name" value="TolA/TonB C-terminal domain"/>
    <property type="match status" value="1"/>
</dbReference>
<evidence type="ECO:0000259" key="11">
    <source>
        <dbReference type="PROSITE" id="PS52015"/>
    </source>
</evidence>
<evidence type="ECO:0000256" key="8">
    <source>
        <dbReference type="ARBA" id="ARBA00022989"/>
    </source>
</evidence>